<sequence length="593" mass="64497">MLTSCPATGVPVCGAGGVRDRTFGAGRAGGRNCFRPPFLKSATSYQSAKSAMRLLFSLLLTAAAAGLSGCAAISSPEGGVRDTTPPKLVGTTPANGARNVRGQSVRLEFSEQVQVKDLAKNLIVAPLLDADNPYKLREDRTALTLTFDKPFAPNTTYSFNFGEAISDITESNKAANARVSFSTGPELDSASVRGAVMDVLSQQPVENVSVVLYPEADTANIRRGRPYYLARTDKSGRFALDYLKAGRYRAYALADKNQNNRYEEPELIGYLPDLLTVGTGGRNDSLRFLLTRPDTRRPLVTTQKANATDLRVSYNEGLTQAVLTPLGTAKAPAALNEAVQLAERGRTVVLYRTPALVEGRYLLAATDSAGNLGHDTLTVKFAEAPKVAAKPAPKYSVEGNPREVYRQGQVQFVFLEPLRLVPNKPLGTLVEDSLKRRPLRLPQDGTLSPDRTTLALNLNTNARKTVTFILDTTVVQGVTGQPLGLQPLKLRVSEKTTTGTLSGPLKTTAKRYWVQLLDERGQVRQTLDTPKGTYRFDNLLPGTYRVRVLTDANQDGRWQGGAPDLRTPPEPVYLLPKAIQIRSNFDNVETLSF</sequence>
<protein>
    <recommendedName>
        <fullName evidence="2">SbsA Ig-like domain-containing protein</fullName>
    </recommendedName>
</protein>
<dbReference type="SUPFAM" id="SSF49452">
    <property type="entry name" value="Starch-binding domain-like"/>
    <property type="match status" value="1"/>
</dbReference>
<dbReference type="OrthoDB" id="9809989at2"/>
<dbReference type="Proteomes" id="UP000284250">
    <property type="component" value="Unassembled WGS sequence"/>
</dbReference>
<dbReference type="InterPro" id="IPR013784">
    <property type="entry name" value="Carb-bd-like_fold"/>
</dbReference>
<dbReference type="EMBL" id="QYCN01000025">
    <property type="protein sequence ID" value="RIY07918.1"/>
    <property type="molecule type" value="Genomic_DNA"/>
</dbReference>
<dbReference type="AlphaFoldDB" id="A0A418QS62"/>
<evidence type="ECO:0000256" key="1">
    <source>
        <dbReference type="ARBA" id="ARBA00022729"/>
    </source>
</evidence>
<evidence type="ECO:0000313" key="3">
    <source>
        <dbReference type="EMBL" id="RIY07918.1"/>
    </source>
</evidence>
<dbReference type="InterPro" id="IPR032812">
    <property type="entry name" value="SbsA_Ig"/>
</dbReference>
<reference evidence="3 4" key="2">
    <citation type="submission" date="2019-01" db="EMBL/GenBank/DDBJ databases">
        <title>Hymenobacter humicola sp. nov., isolated from soils in Antarctica.</title>
        <authorList>
            <person name="Sedlacek I."/>
            <person name="Holochova P."/>
            <person name="Kralova S."/>
            <person name="Pantucek R."/>
            <person name="Stankova E."/>
            <person name="Vrbovska V."/>
            <person name="Kristofova L."/>
            <person name="Svec P."/>
            <person name="Busse H.-J."/>
        </authorList>
    </citation>
    <scope>NUCLEOTIDE SEQUENCE [LARGE SCALE GENOMIC DNA]</scope>
    <source>
        <strain evidence="3 4">CCM 8852</strain>
    </source>
</reference>
<feature type="domain" description="SbsA Ig-like" evidence="2">
    <location>
        <begin position="82"/>
        <end position="183"/>
    </location>
</feature>
<name>A0A418QS62_9BACT</name>
<dbReference type="GO" id="GO:0030246">
    <property type="term" value="F:carbohydrate binding"/>
    <property type="evidence" value="ECO:0007669"/>
    <property type="project" value="InterPro"/>
</dbReference>
<proteinExistence type="predicted"/>
<comment type="caution">
    <text evidence="3">The sequence shown here is derived from an EMBL/GenBank/DDBJ whole genome shotgun (WGS) entry which is preliminary data.</text>
</comment>
<evidence type="ECO:0000313" key="4">
    <source>
        <dbReference type="Proteomes" id="UP000284250"/>
    </source>
</evidence>
<dbReference type="SUPFAM" id="SSF49478">
    <property type="entry name" value="Cna protein B-type domain"/>
    <property type="match status" value="1"/>
</dbReference>
<evidence type="ECO:0000259" key="2">
    <source>
        <dbReference type="Pfam" id="PF13205"/>
    </source>
</evidence>
<keyword evidence="1" id="KW-0732">Signal</keyword>
<organism evidence="3 4">
    <name type="scientific">Hymenobacter rubripertinctus</name>
    <dbReference type="NCBI Taxonomy" id="2029981"/>
    <lineage>
        <taxon>Bacteria</taxon>
        <taxon>Pseudomonadati</taxon>
        <taxon>Bacteroidota</taxon>
        <taxon>Cytophagia</taxon>
        <taxon>Cytophagales</taxon>
        <taxon>Hymenobacteraceae</taxon>
        <taxon>Hymenobacter</taxon>
    </lineage>
</organism>
<reference evidence="3 4" key="1">
    <citation type="submission" date="2018-09" db="EMBL/GenBank/DDBJ databases">
        <authorList>
            <person name="Zeman M."/>
            <person name="Pardy F."/>
        </authorList>
    </citation>
    <scope>NUCLEOTIDE SEQUENCE [LARGE SCALE GENOMIC DNA]</scope>
    <source>
        <strain evidence="3 4">CCM 8852</strain>
    </source>
</reference>
<dbReference type="Pfam" id="PF13205">
    <property type="entry name" value="Big_5"/>
    <property type="match status" value="1"/>
</dbReference>
<accession>A0A418QS62</accession>
<gene>
    <name evidence="3" type="ORF">D0T11_15185</name>
</gene>
<keyword evidence="4" id="KW-1185">Reference proteome</keyword>